<dbReference type="Gene3D" id="3.10.450.50">
    <property type="match status" value="1"/>
</dbReference>
<sequence length="908" mass="100784">MGGELSKPVTEPAPAEGMRRVESGSVLVDQMHQRNLQRSNPTSASASALSSMGQNASVTTDTATTKTEGARRNSLSGSSGGSNGSTAPKSTASRLLDSMRRLSGHRAANDSAVNGSVAGSTVGEDQSVESLDLPIVEWEGYVTKRGHLVRNWKSRFFTLEGNNLSYYETKADARNRDHLKGRVNVASVKIEKVSKSGHGYDFTFETTEGKVFHCGATTEMEQLAWVYFLEAGIDCSAMKKNNKPIYNTYRHGRLPDMRTEAAYDVYRRLLCGDLSLTSEFLSYFNKDMVFTSTYPKHTPFHGDFFGREGFLHFICSFHHNVELVEFTVSDIAYDANGKSITLKGSEKLKSKFNGQVVTQPWTHHVQFGPYGRIVKLKVVVDSLQAATSWKAFGVKNPFSEASDAAMRSTRSLSISLKDFTVYNVIGKGGFGTVINAVKKSDGQIYALKILEKSKMTKYDIESSFTEMRVAQNIHHPFIAGLRIAFQSRTKLFLGMNYYGGGDLFHHMSKGSSCRIAADRAHFYTAELVLGIHHLHQHDILYRDIKPENVMIDGEGHIALVDFGLAKLHVSNYKGAKTMAGSPQYTAPELLLPKAKRSYGKAADWWSLGILLYEMSVGKSPFYDSNIEKMYHKIQTDPLTFPDKPVLPEPLKDILIAFLQKDPTLRLGSNISDILNHEYFEGIDWDLLLQKKIEAPWKPKLASPLDVEYVDQEFTDMDAYREVQSPTDKSSRSKGFLSLGRGGRKTETPAQDPTFKDFTYYCEDPDALVEVTNLVHELHPTPPPPPPPTDSYNDLSVTIPDPTGTPLSSFVENGKLDAVALARSPGHVRKSLEQLEYELAQQFARLEVTISRERPAHLQQNKTEDAPPATPSEETDAEAEVEVVRRKDGASQSSSSSSSYSTHDPSLVI</sequence>
<feature type="compositionally biased region" description="Low complexity" evidence="9">
    <location>
        <begin position="59"/>
        <end position="77"/>
    </location>
</feature>
<dbReference type="InterPro" id="IPR011009">
    <property type="entry name" value="Kinase-like_dom_sf"/>
</dbReference>
<dbReference type="Gene3D" id="3.30.200.20">
    <property type="entry name" value="Phosphorylase Kinase, domain 1"/>
    <property type="match status" value="1"/>
</dbReference>
<dbReference type="SUPFAM" id="SSF50729">
    <property type="entry name" value="PH domain-like"/>
    <property type="match status" value="1"/>
</dbReference>
<feature type="domain" description="PH" evidence="10">
    <location>
        <begin position="135"/>
        <end position="234"/>
    </location>
</feature>
<dbReference type="InterPro" id="IPR008271">
    <property type="entry name" value="Ser/Thr_kinase_AS"/>
</dbReference>
<dbReference type="GO" id="GO:0004674">
    <property type="term" value="F:protein serine/threonine kinase activity"/>
    <property type="evidence" value="ECO:0007669"/>
    <property type="project" value="UniProtKB-KW"/>
</dbReference>
<feature type="region of interest" description="Disordered" evidence="9">
    <location>
        <begin position="1"/>
        <end position="92"/>
    </location>
</feature>
<feature type="region of interest" description="Disordered" evidence="9">
    <location>
        <begin position="853"/>
        <end position="908"/>
    </location>
</feature>
<dbReference type="EMBL" id="SPLM01000108">
    <property type="protein sequence ID" value="TMW60865.1"/>
    <property type="molecule type" value="Genomic_DNA"/>
</dbReference>
<evidence type="ECO:0000256" key="4">
    <source>
        <dbReference type="ARBA" id="ARBA00022679"/>
    </source>
</evidence>
<dbReference type="Pfam" id="PF00169">
    <property type="entry name" value="PH"/>
    <property type="match status" value="1"/>
</dbReference>
<keyword evidence="3" id="KW-0597">Phosphoprotein</keyword>
<dbReference type="FunFam" id="3.30.200.20:FF:000416">
    <property type="entry name" value="AGC/AKT protein kinase"/>
    <property type="match status" value="1"/>
</dbReference>
<dbReference type="InterPro" id="IPR001849">
    <property type="entry name" value="PH_domain"/>
</dbReference>
<evidence type="ECO:0000313" key="13">
    <source>
        <dbReference type="EMBL" id="TMW60865.1"/>
    </source>
</evidence>
<keyword evidence="6" id="KW-0418">Kinase</keyword>
<name>A0A8K1CCZ6_PYTOL</name>
<evidence type="ECO:0000259" key="10">
    <source>
        <dbReference type="PROSITE" id="PS50003"/>
    </source>
</evidence>
<evidence type="ECO:0000256" key="2">
    <source>
        <dbReference type="ARBA" id="ARBA00022527"/>
    </source>
</evidence>
<dbReference type="OrthoDB" id="185175at2759"/>
<protein>
    <recommendedName>
        <fullName evidence="15">AGC/AKT protein kinase</fullName>
    </recommendedName>
</protein>
<dbReference type="SMART" id="SM00233">
    <property type="entry name" value="PH"/>
    <property type="match status" value="1"/>
</dbReference>
<dbReference type="PROSITE" id="PS50003">
    <property type="entry name" value="PH_DOMAIN"/>
    <property type="match status" value="1"/>
</dbReference>
<evidence type="ECO:0000256" key="7">
    <source>
        <dbReference type="ARBA" id="ARBA00022840"/>
    </source>
</evidence>
<evidence type="ECO:0000256" key="3">
    <source>
        <dbReference type="ARBA" id="ARBA00022553"/>
    </source>
</evidence>
<evidence type="ECO:0000313" key="14">
    <source>
        <dbReference type="Proteomes" id="UP000794436"/>
    </source>
</evidence>
<dbReference type="PROSITE" id="PS00107">
    <property type="entry name" value="PROTEIN_KINASE_ATP"/>
    <property type="match status" value="1"/>
</dbReference>
<evidence type="ECO:0000256" key="9">
    <source>
        <dbReference type="SAM" id="MobiDB-lite"/>
    </source>
</evidence>
<gene>
    <name evidence="13" type="ORF">Poli38472_000907</name>
</gene>
<feature type="region of interest" description="Disordered" evidence="9">
    <location>
        <begin position="720"/>
        <end position="754"/>
    </location>
</feature>
<comment type="caution">
    <text evidence="13">The sequence shown here is derived from an EMBL/GenBank/DDBJ whole genome shotgun (WGS) entry which is preliminary data.</text>
</comment>
<dbReference type="GO" id="GO:0005524">
    <property type="term" value="F:ATP binding"/>
    <property type="evidence" value="ECO:0007669"/>
    <property type="project" value="UniProtKB-UniRule"/>
</dbReference>
<dbReference type="InterPro" id="IPR000961">
    <property type="entry name" value="AGC-kinase_C"/>
</dbReference>
<dbReference type="SUPFAM" id="SSF56112">
    <property type="entry name" value="Protein kinase-like (PK-like)"/>
    <property type="match status" value="1"/>
</dbReference>
<dbReference type="Pfam" id="PF00069">
    <property type="entry name" value="Pkinase"/>
    <property type="match status" value="1"/>
</dbReference>
<keyword evidence="7 8" id="KW-0067">ATP-binding</keyword>
<dbReference type="InterPro" id="IPR032710">
    <property type="entry name" value="NTF2-like_dom_sf"/>
</dbReference>
<evidence type="ECO:0008006" key="15">
    <source>
        <dbReference type="Google" id="ProtNLM"/>
    </source>
</evidence>
<keyword evidence="14" id="KW-1185">Reference proteome</keyword>
<dbReference type="AlphaFoldDB" id="A0A8K1CCZ6"/>
<evidence type="ECO:0000256" key="8">
    <source>
        <dbReference type="PROSITE-ProRule" id="PRU10141"/>
    </source>
</evidence>
<feature type="domain" description="AGC-kinase C-terminal" evidence="12">
    <location>
        <begin position="680"/>
        <end position="769"/>
    </location>
</feature>
<dbReference type="Gene3D" id="1.10.510.10">
    <property type="entry name" value="Transferase(Phosphotransferase) domain 1"/>
    <property type="match status" value="1"/>
</dbReference>
<dbReference type="Gene3D" id="2.30.29.30">
    <property type="entry name" value="Pleckstrin-homology domain (PH domain)/Phosphotyrosine-binding domain (PTB)"/>
    <property type="match status" value="1"/>
</dbReference>
<organism evidence="13 14">
    <name type="scientific">Pythium oligandrum</name>
    <name type="common">Mycoparasitic fungus</name>
    <dbReference type="NCBI Taxonomy" id="41045"/>
    <lineage>
        <taxon>Eukaryota</taxon>
        <taxon>Sar</taxon>
        <taxon>Stramenopiles</taxon>
        <taxon>Oomycota</taxon>
        <taxon>Peronosporomycetes</taxon>
        <taxon>Pythiales</taxon>
        <taxon>Pythiaceae</taxon>
        <taxon>Pythium</taxon>
    </lineage>
</organism>
<dbReference type="PROSITE" id="PS50011">
    <property type="entry name" value="PROTEIN_KINASE_DOM"/>
    <property type="match status" value="1"/>
</dbReference>
<evidence type="ECO:0000256" key="1">
    <source>
        <dbReference type="ARBA" id="ARBA00006935"/>
    </source>
</evidence>
<proteinExistence type="inferred from homology"/>
<dbReference type="InterPro" id="IPR017441">
    <property type="entry name" value="Protein_kinase_ATP_BS"/>
</dbReference>
<feature type="binding site" evidence="8">
    <location>
        <position position="448"/>
    </location>
    <ligand>
        <name>ATP</name>
        <dbReference type="ChEBI" id="CHEBI:30616"/>
    </ligand>
</feature>
<feature type="region of interest" description="Disordered" evidence="9">
    <location>
        <begin position="777"/>
        <end position="803"/>
    </location>
</feature>
<dbReference type="PANTHER" id="PTHR24351">
    <property type="entry name" value="RIBOSOMAL PROTEIN S6 KINASE"/>
    <property type="match status" value="1"/>
</dbReference>
<dbReference type="Proteomes" id="UP000794436">
    <property type="component" value="Unassembled WGS sequence"/>
</dbReference>
<dbReference type="InterPro" id="IPR000719">
    <property type="entry name" value="Prot_kinase_dom"/>
</dbReference>
<dbReference type="SUPFAM" id="SSF54427">
    <property type="entry name" value="NTF2-like"/>
    <property type="match status" value="1"/>
</dbReference>
<evidence type="ECO:0000259" key="12">
    <source>
        <dbReference type="PROSITE" id="PS51285"/>
    </source>
</evidence>
<dbReference type="InterPro" id="IPR045270">
    <property type="entry name" value="STKc_AGC"/>
</dbReference>
<evidence type="ECO:0000256" key="6">
    <source>
        <dbReference type="ARBA" id="ARBA00022777"/>
    </source>
</evidence>
<dbReference type="PROSITE" id="PS51285">
    <property type="entry name" value="AGC_KINASE_CTER"/>
    <property type="match status" value="1"/>
</dbReference>
<dbReference type="PROSITE" id="PS00108">
    <property type="entry name" value="PROTEIN_KINASE_ST"/>
    <property type="match status" value="1"/>
</dbReference>
<feature type="compositionally biased region" description="Polar residues" evidence="9">
    <location>
        <begin position="33"/>
        <end position="58"/>
    </location>
</feature>
<keyword evidence="4" id="KW-0808">Transferase</keyword>
<feature type="compositionally biased region" description="Pro residues" evidence="9">
    <location>
        <begin position="779"/>
        <end position="788"/>
    </location>
</feature>
<dbReference type="FunFam" id="1.10.510.10:FF:000633">
    <property type="entry name" value="AGC/AKT protein kinase"/>
    <property type="match status" value="1"/>
</dbReference>
<evidence type="ECO:0000256" key="5">
    <source>
        <dbReference type="ARBA" id="ARBA00022741"/>
    </source>
</evidence>
<keyword evidence="2" id="KW-0723">Serine/threonine-protein kinase</keyword>
<dbReference type="InterPro" id="IPR011993">
    <property type="entry name" value="PH-like_dom_sf"/>
</dbReference>
<evidence type="ECO:0000259" key="11">
    <source>
        <dbReference type="PROSITE" id="PS50011"/>
    </source>
</evidence>
<feature type="compositionally biased region" description="Low complexity" evidence="9">
    <location>
        <begin position="890"/>
        <end position="900"/>
    </location>
</feature>
<accession>A0A8K1CCZ6</accession>
<comment type="similarity">
    <text evidence="1">Belongs to the protein kinase superfamily. AGC Ser/Thr protein kinase family. RAC subfamily.</text>
</comment>
<dbReference type="CDD" id="cd05123">
    <property type="entry name" value="STKc_AGC"/>
    <property type="match status" value="1"/>
</dbReference>
<reference evidence="13" key="1">
    <citation type="submission" date="2019-03" db="EMBL/GenBank/DDBJ databases">
        <title>Long read genome sequence of the mycoparasitic Pythium oligandrum ATCC 38472 isolated from sugarbeet rhizosphere.</title>
        <authorList>
            <person name="Gaulin E."/>
        </authorList>
    </citation>
    <scope>NUCLEOTIDE SEQUENCE</scope>
    <source>
        <strain evidence="13">ATCC 38472_TT</strain>
    </source>
</reference>
<dbReference type="SMART" id="SM00133">
    <property type="entry name" value="S_TK_X"/>
    <property type="match status" value="1"/>
</dbReference>
<dbReference type="SMART" id="SM00220">
    <property type="entry name" value="S_TKc"/>
    <property type="match status" value="1"/>
</dbReference>
<keyword evidence="5 8" id="KW-0547">Nucleotide-binding</keyword>
<feature type="domain" description="Protein kinase" evidence="11">
    <location>
        <begin position="419"/>
        <end position="679"/>
    </location>
</feature>